<reference evidence="11 12" key="1">
    <citation type="submission" date="2022-07" db="EMBL/GenBank/DDBJ databases">
        <authorList>
            <person name="Li W.-J."/>
            <person name="Deng Q.-Q."/>
        </authorList>
    </citation>
    <scope>NUCLEOTIDE SEQUENCE [LARGE SCALE GENOMIC DNA]</scope>
    <source>
        <strain evidence="11 12">SYSU M60028</strain>
    </source>
</reference>
<evidence type="ECO:0000256" key="1">
    <source>
        <dbReference type="ARBA" id="ARBA00004236"/>
    </source>
</evidence>
<dbReference type="InterPro" id="IPR051459">
    <property type="entry name" value="Cytochrome_c-type_DH"/>
</dbReference>
<evidence type="ECO:0000313" key="11">
    <source>
        <dbReference type="EMBL" id="MCP8940968.1"/>
    </source>
</evidence>
<evidence type="ECO:0000259" key="10">
    <source>
        <dbReference type="PROSITE" id="PS51007"/>
    </source>
</evidence>
<evidence type="ECO:0000256" key="9">
    <source>
        <dbReference type="PROSITE-ProRule" id="PRU00433"/>
    </source>
</evidence>
<evidence type="ECO:0000256" key="2">
    <source>
        <dbReference type="ARBA" id="ARBA00022475"/>
    </source>
</evidence>
<keyword evidence="7 9" id="KW-0408">Iron</keyword>
<dbReference type="EMBL" id="JANCLU010000031">
    <property type="protein sequence ID" value="MCP8940968.1"/>
    <property type="molecule type" value="Genomic_DNA"/>
</dbReference>
<keyword evidence="6" id="KW-0677">Repeat</keyword>
<dbReference type="Gene3D" id="1.10.760.10">
    <property type="entry name" value="Cytochrome c-like domain"/>
    <property type="match status" value="3"/>
</dbReference>
<evidence type="ECO:0000256" key="3">
    <source>
        <dbReference type="ARBA" id="ARBA00022617"/>
    </source>
</evidence>
<gene>
    <name evidence="11" type="ORF">NK718_20785</name>
</gene>
<feature type="domain" description="Cytochrome c" evidence="10">
    <location>
        <begin position="44"/>
        <end position="147"/>
    </location>
</feature>
<evidence type="ECO:0000256" key="8">
    <source>
        <dbReference type="ARBA" id="ARBA00023136"/>
    </source>
</evidence>
<evidence type="ECO:0000256" key="6">
    <source>
        <dbReference type="ARBA" id="ARBA00022737"/>
    </source>
</evidence>
<dbReference type="Proteomes" id="UP001205890">
    <property type="component" value="Unassembled WGS sequence"/>
</dbReference>
<keyword evidence="8" id="KW-0472">Membrane</keyword>
<dbReference type="Pfam" id="PF13442">
    <property type="entry name" value="Cytochrome_CBB3"/>
    <property type="match status" value="1"/>
</dbReference>
<dbReference type="InterPro" id="IPR036909">
    <property type="entry name" value="Cyt_c-like_dom_sf"/>
</dbReference>
<dbReference type="PANTHER" id="PTHR35008:SF8">
    <property type="entry name" value="ALCOHOL DEHYDROGENASE CYTOCHROME C SUBUNIT"/>
    <property type="match status" value="1"/>
</dbReference>
<dbReference type="Pfam" id="PF00034">
    <property type="entry name" value="Cytochrom_C"/>
    <property type="match status" value="1"/>
</dbReference>
<sequence>MLRALLVVIAVVVVAVGGAFAYAMRHGAIAPLAAPPAPASFDAKLVEKGELLASMGYCGVCHTRAGGPNLAGGLALPTPFGVIHSTNITPDPETGIGNWSEEAFSRAMHQGVDREGHYLYPAFPYDHFTRVTDDDIKALYAWLMTQKPVKYVAPENGLKFPFNIRLLVAGWNLLFFKEGRFQPDPAKDAAWNRGAYLVEGLGHCGSCHSPRNALGGVDAARPFGGGDIEGWSGTALNASSPAPVPWTESTLVDYFVDGREKHHGIAAGPMTPVVDRLADQSDEDLAAIAKYIASVQGRQDVKPDDIVKRAEELQLTNTPGAPPPNVDASLQAGRQLFMQSCVNCHRKGEKAVPLALATTLNGPDPRNAIHIIQTGLRPPKASRDYTMPSFGWMSDQDMANVLAFMRGYFTQKGPWTNLDTAIREVRGAPKH</sequence>
<keyword evidence="5" id="KW-0732">Signal</keyword>
<keyword evidence="3 9" id="KW-0349">Heme</keyword>
<dbReference type="InterPro" id="IPR014353">
    <property type="entry name" value="Membr-bd_ADH_cyt_c"/>
</dbReference>
<protein>
    <submittedName>
        <fullName evidence="11">Cytochrome c</fullName>
    </submittedName>
</protein>
<proteinExistence type="predicted"/>
<comment type="subcellular location">
    <subcellularLocation>
        <location evidence="1">Cell membrane</location>
    </subcellularLocation>
</comment>
<keyword evidence="4 9" id="KW-0479">Metal-binding</keyword>
<comment type="caution">
    <text evidence="11">The sequence shown here is derived from an EMBL/GenBank/DDBJ whole genome shotgun (WGS) entry which is preliminary data.</text>
</comment>
<dbReference type="InterPro" id="IPR009056">
    <property type="entry name" value="Cyt_c-like_dom"/>
</dbReference>
<feature type="domain" description="Cytochrome c" evidence="10">
    <location>
        <begin position="328"/>
        <end position="409"/>
    </location>
</feature>
<evidence type="ECO:0000256" key="5">
    <source>
        <dbReference type="ARBA" id="ARBA00022729"/>
    </source>
</evidence>
<accession>A0ABT1LL47</accession>
<dbReference type="PIRSF" id="PIRSF000018">
    <property type="entry name" value="Mb_ADH_cyt_c"/>
    <property type="match status" value="1"/>
</dbReference>
<keyword evidence="12" id="KW-1185">Reference proteome</keyword>
<dbReference type="PROSITE" id="PS51007">
    <property type="entry name" value="CYTC"/>
    <property type="match status" value="3"/>
</dbReference>
<evidence type="ECO:0000313" key="12">
    <source>
        <dbReference type="Proteomes" id="UP001205890"/>
    </source>
</evidence>
<keyword evidence="2" id="KW-1003">Cell membrane</keyword>
<evidence type="ECO:0000256" key="4">
    <source>
        <dbReference type="ARBA" id="ARBA00022723"/>
    </source>
</evidence>
<evidence type="ECO:0000256" key="7">
    <source>
        <dbReference type="ARBA" id="ARBA00023004"/>
    </source>
</evidence>
<dbReference type="RefSeq" id="WP_254746313.1">
    <property type="nucleotide sequence ID" value="NZ_JANCLU010000031.1"/>
</dbReference>
<dbReference type="PANTHER" id="PTHR35008">
    <property type="entry name" value="BLL4482 PROTEIN-RELATED"/>
    <property type="match status" value="1"/>
</dbReference>
<dbReference type="SUPFAM" id="SSF46626">
    <property type="entry name" value="Cytochrome c"/>
    <property type="match status" value="3"/>
</dbReference>
<feature type="domain" description="Cytochrome c" evidence="10">
    <location>
        <begin position="189"/>
        <end position="296"/>
    </location>
</feature>
<organism evidence="11 12">
    <name type="scientific">Alsobacter ponti</name>
    <dbReference type="NCBI Taxonomy" id="2962936"/>
    <lineage>
        <taxon>Bacteria</taxon>
        <taxon>Pseudomonadati</taxon>
        <taxon>Pseudomonadota</taxon>
        <taxon>Alphaproteobacteria</taxon>
        <taxon>Hyphomicrobiales</taxon>
        <taxon>Alsobacteraceae</taxon>
        <taxon>Alsobacter</taxon>
    </lineage>
</organism>
<name>A0ABT1LL47_9HYPH</name>